<name>A0AB34L786_PARDI</name>
<proteinExistence type="predicted"/>
<dbReference type="AlphaFoldDB" id="A0AB34L786"/>
<gene>
    <name evidence="1" type="ORF">M091_0486</name>
</gene>
<reference evidence="1 2" key="1">
    <citation type="submission" date="2014-04" db="EMBL/GenBank/DDBJ databases">
        <authorList>
            <person name="Sears C."/>
            <person name="Carroll K."/>
            <person name="Sack B.R."/>
            <person name="Qadri F."/>
            <person name="Myers L.L."/>
            <person name="Chung G.-T."/>
            <person name="Escheverria P."/>
            <person name="Fraser C.M."/>
            <person name="Sadzewicz L."/>
            <person name="Shefchek K.A."/>
            <person name="Tallon L."/>
            <person name="Das S.P."/>
            <person name="Daugherty S."/>
            <person name="Mongodin E.F."/>
        </authorList>
    </citation>
    <scope>NUCLEOTIDE SEQUENCE [LARGE SCALE GENOMIC DNA]</scope>
    <source>
        <strain evidence="1 2">3776 D15 i</strain>
    </source>
</reference>
<evidence type="ECO:0000313" key="2">
    <source>
        <dbReference type="Proteomes" id="UP000027850"/>
    </source>
</evidence>
<sequence length="43" mass="5087">MIVNVRLLLIHRQYKAFFNKKQMKSPGFKLINVNRPGLLLIYA</sequence>
<dbReference type="EMBL" id="JNHK01000088">
    <property type="protein sequence ID" value="KDS37230.1"/>
    <property type="molecule type" value="Genomic_DNA"/>
</dbReference>
<organism evidence="1 2">
    <name type="scientific">Parabacteroides distasonis str. 3776 D15 i</name>
    <dbReference type="NCBI Taxonomy" id="1339342"/>
    <lineage>
        <taxon>Bacteria</taxon>
        <taxon>Pseudomonadati</taxon>
        <taxon>Bacteroidota</taxon>
        <taxon>Bacteroidia</taxon>
        <taxon>Bacteroidales</taxon>
        <taxon>Tannerellaceae</taxon>
        <taxon>Parabacteroides</taxon>
    </lineage>
</organism>
<protein>
    <submittedName>
        <fullName evidence="1">Uncharacterized protein</fullName>
    </submittedName>
</protein>
<evidence type="ECO:0000313" key="1">
    <source>
        <dbReference type="EMBL" id="KDS37230.1"/>
    </source>
</evidence>
<accession>A0AB34L786</accession>
<comment type="caution">
    <text evidence="1">The sequence shown here is derived from an EMBL/GenBank/DDBJ whole genome shotgun (WGS) entry which is preliminary data.</text>
</comment>
<dbReference type="Proteomes" id="UP000027850">
    <property type="component" value="Unassembled WGS sequence"/>
</dbReference>